<dbReference type="InterPro" id="IPR023393">
    <property type="entry name" value="START-like_dom_sf"/>
</dbReference>
<evidence type="ECO:0000313" key="1">
    <source>
        <dbReference type="EMBL" id="KAK7384969.1"/>
    </source>
</evidence>
<evidence type="ECO:0000313" key="2">
    <source>
        <dbReference type="Proteomes" id="UP001386955"/>
    </source>
</evidence>
<comment type="caution">
    <text evidence="1">The sequence shown here is derived from an EMBL/GenBank/DDBJ whole genome shotgun (WGS) entry which is preliminary data.</text>
</comment>
<dbReference type="GO" id="GO:0004864">
    <property type="term" value="F:protein phosphatase inhibitor activity"/>
    <property type="evidence" value="ECO:0007669"/>
    <property type="project" value="UniProtKB-ARBA"/>
</dbReference>
<name>A0AAN9RYD2_PSOTE</name>
<dbReference type="CDD" id="cd07821">
    <property type="entry name" value="PYR_PYL_RCAR_like"/>
    <property type="match status" value="1"/>
</dbReference>
<dbReference type="EMBL" id="JAYMYS010000008">
    <property type="protein sequence ID" value="KAK7384969.1"/>
    <property type="molecule type" value="Genomic_DNA"/>
</dbReference>
<dbReference type="Proteomes" id="UP001386955">
    <property type="component" value="Unassembled WGS sequence"/>
</dbReference>
<dbReference type="Gene3D" id="3.30.530.20">
    <property type="match status" value="1"/>
</dbReference>
<reference evidence="1 2" key="1">
    <citation type="submission" date="2024-01" db="EMBL/GenBank/DDBJ databases">
        <title>The genomes of 5 underutilized Papilionoideae crops provide insights into root nodulation and disease resistanc.</title>
        <authorList>
            <person name="Jiang F."/>
        </authorList>
    </citation>
    <scope>NUCLEOTIDE SEQUENCE [LARGE SCALE GENOMIC DNA]</scope>
    <source>
        <strain evidence="1">DUOXIRENSHENG_FW03</strain>
        <tissue evidence="1">Leaves</tissue>
    </source>
</reference>
<dbReference type="PANTHER" id="PTHR33789:SF15">
    <property type="entry name" value="LACHRYMATORY-FACTOR SYNTHASE"/>
    <property type="match status" value="1"/>
</dbReference>
<evidence type="ECO:0008006" key="3">
    <source>
        <dbReference type="Google" id="ProtNLM"/>
    </source>
</evidence>
<dbReference type="AlphaFoldDB" id="A0AAN9RYD2"/>
<dbReference type="InterPro" id="IPR053249">
    <property type="entry name" value="LFS"/>
</dbReference>
<accession>A0AAN9RYD2</accession>
<sequence>MEPESQQRWEGKVSAKLKTATKEQAWPLVKDFFNLHKRFPSLATCHGVHGSNGEPGCIRFCAGSSIPSSSNGADTVSWSNERLVAVDDLDLTLKYQMVENNLGFRSYESTIRVLDDGEGCMLEWCFKVEPVVGLVLEELVGKYRVGLQAMAHKMEEEIESLAMLDYKCEEIMWQGEDGSRLWSNWGRFSYGVCDCQRLMFEIIAFITKRYIKKYFAGGCGWVGWTAAAAGGAMVRWGGVLRRSLEWESIELAM</sequence>
<dbReference type="Pfam" id="PF10604">
    <property type="entry name" value="Polyketide_cyc2"/>
    <property type="match status" value="1"/>
</dbReference>
<dbReference type="SUPFAM" id="SSF55961">
    <property type="entry name" value="Bet v1-like"/>
    <property type="match status" value="1"/>
</dbReference>
<proteinExistence type="predicted"/>
<keyword evidence="2" id="KW-1185">Reference proteome</keyword>
<gene>
    <name evidence="1" type="ORF">VNO78_30673</name>
</gene>
<dbReference type="PANTHER" id="PTHR33789">
    <property type="entry name" value="LACHRYMATORY-FACTOR SYNTHASE"/>
    <property type="match status" value="1"/>
</dbReference>
<organism evidence="1 2">
    <name type="scientific">Psophocarpus tetragonolobus</name>
    <name type="common">Winged bean</name>
    <name type="synonym">Dolichos tetragonolobus</name>
    <dbReference type="NCBI Taxonomy" id="3891"/>
    <lineage>
        <taxon>Eukaryota</taxon>
        <taxon>Viridiplantae</taxon>
        <taxon>Streptophyta</taxon>
        <taxon>Embryophyta</taxon>
        <taxon>Tracheophyta</taxon>
        <taxon>Spermatophyta</taxon>
        <taxon>Magnoliopsida</taxon>
        <taxon>eudicotyledons</taxon>
        <taxon>Gunneridae</taxon>
        <taxon>Pentapetalae</taxon>
        <taxon>rosids</taxon>
        <taxon>fabids</taxon>
        <taxon>Fabales</taxon>
        <taxon>Fabaceae</taxon>
        <taxon>Papilionoideae</taxon>
        <taxon>50 kb inversion clade</taxon>
        <taxon>NPAAA clade</taxon>
        <taxon>indigoferoid/millettioid clade</taxon>
        <taxon>Phaseoleae</taxon>
        <taxon>Psophocarpus</taxon>
    </lineage>
</organism>
<protein>
    <recommendedName>
        <fullName evidence="3">Lachrymatory factor synthase</fullName>
    </recommendedName>
</protein>
<dbReference type="InterPro" id="IPR019587">
    <property type="entry name" value="Polyketide_cyclase/dehydratase"/>
</dbReference>
<dbReference type="FunFam" id="3.30.530.20:FF:000064">
    <property type="entry name" value="Lachrymatory-factor synthase"/>
    <property type="match status" value="1"/>
</dbReference>